<evidence type="ECO:0000313" key="5">
    <source>
        <dbReference type="Proteomes" id="UP000546162"/>
    </source>
</evidence>
<organism evidence="4 5">
    <name type="scientific">Actinoplanes octamycinicus</name>
    <dbReference type="NCBI Taxonomy" id="135948"/>
    <lineage>
        <taxon>Bacteria</taxon>
        <taxon>Bacillati</taxon>
        <taxon>Actinomycetota</taxon>
        <taxon>Actinomycetes</taxon>
        <taxon>Micromonosporales</taxon>
        <taxon>Micromonosporaceae</taxon>
        <taxon>Actinoplanes</taxon>
    </lineage>
</organism>
<dbReference type="InterPro" id="IPR050832">
    <property type="entry name" value="Bact_Acetyltransf"/>
</dbReference>
<reference evidence="4 5" key="1">
    <citation type="submission" date="2020-08" db="EMBL/GenBank/DDBJ databases">
        <title>Sequencing the genomes of 1000 actinobacteria strains.</title>
        <authorList>
            <person name="Klenk H.-P."/>
        </authorList>
    </citation>
    <scope>NUCLEOTIDE SEQUENCE [LARGE SCALE GENOMIC DNA]</scope>
    <source>
        <strain evidence="4 5">DSM 45809</strain>
    </source>
</reference>
<comment type="caution">
    <text evidence="4">The sequence shown here is derived from an EMBL/GenBank/DDBJ whole genome shotgun (WGS) entry which is preliminary data.</text>
</comment>
<evidence type="ECO:0000259" key="3">
    <source>
        <dbReference type="PROSITE" id="PS51186"/>
    </source>
</evidence>
<dbReference type="PROSITE" id="PS51186">
    <property type="entry name" value="GNAT"/>
    <property type="match status" value="1"/>
</dbReference>
<accession>A0A7W7H4Z3</accession>
<feature type="domain" description="N-acetyltransferase" evidence="3">
    <location>
        <begin position="3"/>
        <end position="163"/>
    </location>
</feature>
<name>A0A7W7H4Z3_9ACTN</name>
<dbReference type="AlphaFoldDB" id="A0A7W7H4Z3"/>
<sequence>MTPIVRQIAEADWAGIVELERQAYRKLGLSENPAVLRSRAATSPATSMVAEIGGELAGYLIALPYPPGGCPDLIHPETAAHESANLHLHDLVTDTRWRGRGLGGLLLDRLVRRGRDRACTEISLVAVGQSRRFWQNRGFVARPGVPLAPGYRAPATYMTRHLDREG</sequence>
<dbReference type="GO" id="GO:0016747">
    <property type="term" value="F:acyltransferase activity, transferring groups other than amino-acyl groups"/>
    <property type="evidence" value="ECO:0007669"/>
    <property type="project" value="InterPro"/>
</dbReference>
<keyword evidence="2" id="KW-0012">Acyltransferase</keyword>
<dbReference type="InterPro" id="IPR016181">
    <property type="entry name" value="Acyl_CoA_acyltransferase"/>
</dbReference>
<dbReference type="Pfam" id="PF00583">
    <property type="entry name" value="Acetyltransf_1"/>
    <property type="match status" value="1"/>
</dbReference>
<dbReference type="EMBL" id="JACHNB010000001">
    <property type="protein sequence ID" value="MBB4743952.1"/>
    <property type="molecule type" value="Genomic_DNA"/>
</dbReference>
<evidence type="ECO:0000256" key="2">
    <source>
        <dbReference type="ARBA" id="ARBA00023315"/>
    </source>
</evidence>
<dbReference type="PANTHER" id="PTHR43877">
    <property type="entry name" value="AMINOALKYLPHOSPHONATE N-ACETYLTRANSFERASE-RELATED-RELATED"/>
    <property type="match status" value="1"/>
</dbReference>
<dbReference type="InterPro" id="IPR000182">
    <property type="entry name" value="GNAT_dom"/>
</dbReference>
<dbReference type="Proteomes" id="UP000546162">
    <property type="component" value="Unassembled WGS sequence"/>
</dbReference>
<gene>
    <name evidence="4" type="ORF">BJY16_007411</name>
</gene>
<keyword evidence="5" id="KW-1185">Reference proteome</keyword>
<dbReference type="SUPFAM" id="SSF55729">
    <property type="entry name" value="Acyl-CoA N-acyltransferases (Nat)"/>
    <property type="match status" value="1"/>
</dbReference>
<keyword evidence="1 4" id="KW-0808">Transferase</keyword>
<dbReference type="Gene3D" id="3.40.630.30">
    <property type="match status" value="1"/>
</dbReference>
<evidence type="ECO:0000313" key="4">
    <source>
        <dbReference type="EMBL" id="MBB4743952.1"/>
    </source>
</evidence>
<protein>
    <submittedName>
        <fullName evidence="4">GNAT superfamily N-acetyltransferase</fullName>
    </submittedName>
</protein>
<proteinExistence type="predicted"/>
<evidence type="ECO:0000256" key="1">
    <source>
        <dbReference type="ARBA" id="ARBA00022679"/>
    </source>
</evidence>
<dbReference type="RefSeq" id="WP_185044180.1">
    <property type="nucleotide sequence ID" value="NZ_BAABFG010000005.1"/>
</dbReference>